<dbReference type="SUPFAM" id="SSF53067">
    <property type="entry name" value="Actin-like ATPase domain"/>
    <property type="match status" value="1"/>
</dbReference>
<dbReference type="SUPFAM" id="SSF46785">
    <property type="entry name" value="Winged helix' DNA-binding domain"/>
    <property type="match status" value="1"/>
</dbReference>
<dbReference type="InterPro" id="IPR036388">
    <property type="entry name" value="WH-like_DNA-bd_sf"/>
</dbReference>
<dbReference type="InterPro" id="IPR043129">
    <property type="entry name" value="ATPase_NBD"/>
</dbReference>
<dbReference type="InterPro" id="IPR036390">
    <property type="entry name" value="WH_DNA-bd_sf"/>
</dbReference>
<evidence type="ECO:0000313" key="3">
    <source>
        <dbReference type="EMBL" id="MBE9638343.1"/>
    </source>
</evidence>
<evidence type="ECO:0000256" key="1">
    <source>
        <dbReference type="ARBA" id="ARBA00006479"/>
    </source>
</evidence>
<dbReference type="Gene3D" id="3.30.420.40">
    <property type="match status" value="2"/>
</dbReference>
<evidence type="ECO:0000256" key="2">
    <source>
        <dbReference type="SAM" id="MobiDB-lite"/>
    </source>
</evidence>
<proteinExistence type="inferred from homology"/>
<dbReference type="Pfam" id="PF13412">
    <property type="entry name" value="HTH_24"/>
    <property type="match status" value="1"/>
</dbReference>
<evidence type="ECO:0000313" key="4">
    <source>
        <dbReference type="Proteomes" id="UP000607796"/>
    </source>
</evidence>
<dbReference type="Gene3D" id="1.10.10.10">
    <property type="entry name" value="Winged helix-like DNA-binding domain superfamily/Winged helix DNA-binding domain"/>
    <property type="match status" value="1"/>
</dbReference>
<dbReference type="PANTHER" id="PTHR18964:SF149">
    <property type="entry name" value="BIFUNCTIONAL UDP-N-ACETYLGLUCOSAMINE 2-EPIMERASE_N-ACETYLMANNOSAMINE KINASE"/>
    <property type="match status" value="1"/>
</dbReference>
<comment type="caution">
    <text evidence="3">The sequence shown here is derived from an EMBL/GenBank/DDBJ whole genome shotgun (WGS) entry which is preliminary data.</text>
</comment>
<gene>
    <name evidence="3" type="ORF">IQ782_15930</name>
</gene>
<dbReference type="Proteomes" id="UP000607796">
    <property type="component" value="Unassembled WGS sequence"/>
</dbReference>
<feature type="compositionally biased region" description="Basic and acidic residues" evidence="2">
    <location>
        <begin position="370"/>
        <end position="379"/>
    </location>
</feature>
<dbReference type="EMBL" id="JADFFK010000011">
    <property type="protein sequence ID" value="MBE9638343.1"/>
    <property type="molecule type" value="Genomic_DNA"/>
</dbReference>
<reference evidence="3 4" key="1">
    <citation type="journal article" date="2021" name="Int. J. Syst. Evol. Microbiol.">
        <title>Salipiger mangrovisoli sp. nov., isolated from mangrove soil and the proposal for the reclassification of Paraphaeobacter pallidus as Salipiger pallidus comb. nov.</title>
        <authorList>
            <person name="Du J."/>
            <person name="Liu Y."/>
            <person name="Pei T."/>
            <person name="Deng M.R."/>
            <person name="Zhu H."/>
        </authorList>
    </citation>
    <scope>NUCLEOTIDE SEQUENCE [LARGE SCALE GENOMIC DNA]</scope>
    <source>
        <strain evidence="3 4">6D45A</strain>
    </source>
</reference>
<sequence>MALSGTNQGQARPHNRRTVLEAIRQHGPISRADIARRVGLTTQTVSTITSELLDHGFLSLRPGARKGRGFPAPCFEIAPEGAFAIGVSISPRGLEAGLMDLAGNLVSGRRVAASRLSAKQAFGAIRELVDDLASGHAEERILGVGISLPGPFGIEAMSFVGSTTMEGWSEADIREGLHDTLPYPTFVDGDMSAAAHGERLFGRGTEFRDFFYLYMGVGLGGAMIYNNQVMRGAHGNASEIGHIPIVLNGEPCSCGNRGCLERYFSLEAYDRRVPEIGEAAWLDEIRPIFCAAIVTIENMYEPETIVLGGQAPDGLLARLLALADDLPVSLGARSDRKVPRIVPSLAGSDAVIRGAASLAVNRVFAPGETPPDRSGRDAAPDLFSSRMERETR</sequence>
<dbReference type="PANTHER" id="PTHR18964">
    <property type="entry name" value="ROK (REPRESSOR, ORF, KINASE) FAMILY"/>
    <property type="match status" value="1"/>
</dbReference>
<dbReference type="Pfam" id="PF00480">
    <property type="entry name" value="ROK"/>
    <property type="match status" value="1"/>
</dbReference>
<feature type="region of interest" description="Disordered" evidence="2">
    <location>
        <begin position="365"/>
        <end position="392"/>
    </location>
</feature>
<dbReference type="InterPro" id="IPR000600">
    <property type="entry name" value="ROK"/>
</dbReference>
<keyword evidence="4" id="KW-1185">Reference proteome</keyword>
<accession>A0ABR9X4F9</accession>
<protein>
    <submittedName>
        <fullName evidence="3">ROK family transcriptional regulator</fullName>
    </submittedName>
</protein>
<organism evidence="3 4">
    <name type="scientific">Salipiger mangrovisoli</name>
    <dbReference type="NCBI Taxonomy" id="2865933"/>
    <lineage>
        <taxon>Bacteria</taxon>
        <taxon>Pseudomonadati</taxon>
        <taxon>Pseudomonadota</taxon>
        <taxon>Alphaproteobacteria</taxon>
        <taxon>Rhodobacterales</taxon>
        <taxon>Roseobacteraceae</taxon>
        <taxon>Salipiger</taxon>
    </lineage>
</organism>
<dbReference type="RefSeq" id="WP_194135641.1">
    <property type="nucleotide sequence ID" value="NZ_JADFFK010000011.1"/>
</dbReference>
<comment type="similarity">
    <text evidence="1">Belongs to the ROK (NagC/XylR) family.</text>
</comment>
<name>A0ABR9X4F9_9RHOB</name>